<dbReference type="EMBL" id="GGEC01047694">
    <property type="protein sequence ID" value="MBX28178.1"/>
    <property type="molecule type" value="Transcribed_RNA"/>
</dbReference>
<evidence type="ECO:0000313" key="1">
    <source>
        <dbReference type="EMBL" id="MBX28178.1"/>
    </source>
</evidence>
<dbReference type="EMBL" id="GGEC01047691">
    <property type="protein sequence ID" value="MBX28175.1"/>
    <property type="molecule type" value="Transcribed_RNA"/>
</dbReference>
<name>A0A2P2MD77_RHIMU</name>
<organism evidence="1">
    <name type="scientific">Rhizophora mucronata</name>
    <name type="common">Asiatic mangrove</name>
    <dbReference type="NCBI Taxonomy" id="61149"/>
    <lineage>
        <taxon>Eukaryota</taxon>
        <taxon>Viridiplantae</taxon>
        <taxon>Streptophyta</taxon>
        <taxon>Embryophyta</taxon>
        <taxon>Tracheophyta</taxon>
        <taxon>Spermatophyta</taxon>
        <taxon>Magnoliopsida</taxon>
        <taxon>eudicotyledons</taxon>
        <taxon>Gunneridae</taxon>
        <taxon>Pentapetalae</taxon>
        <taxon>rosids</taxon>
        <taxon>fabids</taxon>
        <taxon>Malpighiales</taxon>
        <taxon>Rhizophoraceae</taxon>
        <taxon>Rhizophora</taxon>
    </lineage>
</organism>
<protein>
    <submittedName>
        <fullName evidence="1">Uncharacterized protein</fullName>
    </submittedName>
</protein>
<accession>A0A2P2MD77</accession>
<dbReference type="AlphaFoldDB" id="A0A2P2MD77"/>
<sequence length="72" mass="8043">MQFMNIQSKKLTSLDMEGKVGCISQLKKLKKTSSNLEKFFSSFLLRINNNIIAGAANPSLQVSAQPLWLEVN</sequence>
<reference evidence="1" key="1">
    <citation type="submission" date="2018-02" db="EMBL/GenBank/DDBJ databases">
        <title>Rhizophora mucronata_Transcriptome.</title>
        <authorList>
            <person name="Meera S.P."/>
            <person name="Sreeshan A."/>
            <person name="Augustine A."/>
        </authorList>
    </citation>
    <scope>NUCLEOTIDE SEQUENCE</scope>
    <source>
        <tissue evidence="1">Leaf</tissue>
    </source>
</reference>
<proteinExistence type="predicted"/>